<keyword evidence="3" id="KW-0408">Iron</keyword>
<dbReference type="InterPro" id="IPR040085">
    <property type="entry name" value="MJ0674-like"/>
</dbReference>
<dbReference type="Gene3D" id="3.20.20.70">
    <property type="entry name" value="Aldolase class I"/>
    <property type="match status" value="1"/>
</dbReference>
<evidence type="ECO:0000256" key="4">
    <source>
        <dbReference type="ARBA" id="ARBA00023014"/>
    </source>
</evidence>
<keyword evidence="2" id="KW-0479">Metal-binding</keyword>
<gene>
    <name evidence="6" type="ORF">AKJ48_03955</name>
</gene>
<dbReference type="PANTHER" id="PTHR43075">
    <property type="entry name" value="FORMATE LYASE ACTIVATING ENZYME, PUTATIVE (AFU_ORTHOLOGUE AFUA_2G15630)-RELATED"/>
    <property type="match status" value="1"/>
</dbReference>
<evidence type="ECO:0000259" key="5">
    <source>
        <dbReference type="Pfam" id="PF04055"/>
    </source>
</evidence>
<comment type="caution">
    <text evidence="6">The sequence shown here is derived from an EMBL/GenBank/DDBJ whole genome shotgun (WGS) entry which is preliminary data.</text>
</comment>
<name>A0A133VA66_9EURY</name>
<dbReference type="SUPFAM" id="SSF102114">
    <property type="entry name" value="Radical SAM enzymes"/>
    <property type="match status" value="1"/>
</dbReference>
<proteinExistence type="predicted"/>
<protein>
    <recommendedName>
        <fullName evidence="5">Radical SAM core domain-containing protein</fullName>
    </recommendedName>
</protein>
<dbReference type="GO" id="GO:0003824">
    <property type="term" value="F:catalytic activity"/>
    <property type="evidence" value="ECO:0007669"/>
    <property type="project" value="InterPro"/>
</dbReference>
<dbReference type="AlphaFoldDB" id="A0A133VA66"/>
<evidence type="ECO:0000313" key="6">
    <source>
        <dbReference type="EMBL" id="KXB03358.1"/>
    </source>
</evidence>
<dbReference type="GO" id="GO:0051536">
    <property type="term" value="F:iron-sulfur cluster binding"/>
    <property type="evidence" value="ECO:0007669"/>
    <property type="project" value="UniProtKB-KW"/>
</dbReference>
<keyword evidence="1" id="KW-0949">S-adenosyl-L-methionine</keyword>
<dbReference type="Proteomes" id="UP000070076">
    <property type="component" value="Unassembled WGS sequence"/>
</dbReference>
<organism evidence="6 7">
    <name type="scientific">candidate division MSBL1 archaeon SCGC-AAA261O19</name>
    <dbReference type="NCBI Taxonomy" id="1698277"/>
    <lineage>
        <taxon>Archaea</taxon>
        <taxon>Methanobacteriati</taxon>
        <taxon>Methanobacteriota</taxon>
        <taxon>candidate division MSBL1</taxon>
    </lineage>
</organism>
<keyword evidence="4" id="KW-0411">Iron-sulfur</keyword>
<dbReference type="EMBL" id="LHYB01000073">
    <property type="protein sequence ID" value="KXB03358.1"/>
    <property type="molecule type" value="Genomic_DNA"/>
</dbReference>
<evidence type="ECO:0000256" key="2">
    <source>
        <dbReference type="ARBA" id="ARBA00022723"/>
    </source>
</evidence>
<dbReference type="PATRIC" id="fig|1698277.3.peg.807"/>
<dbReference type="Pfam" id="PF04055">
    <property type="entry name" value="Radical_SAM"/>
    <property type="match status" value="1"/>
</dbReference>
<reference evidence="6 7" key="1">
    <citation type="journal article" date="2016" name="Sci. Rep.">
        <title>Metabolic traits of an uncultured archaeal lineage -MSBL1- from brine pools of the Red Sea.</title>
        <authorList>
            <person name="Mwirichia R."/>
            <person name="Alam I."/>
            <person name="Rashid M."/>
            <person name="Vinu M."/>
            <person name="Ba-Alawi W."/>
            <person name="Anthony Kamau A."/>
            <person name="Kamanda Ngugi D."/>
            <person name="Goker M."/>
            <person name="Klenk H.P."/>
            <person name="Bajic V."/>
            <person name="Stingl U."/>
        </authorList>
    </citation>
    <scope>NUCLEOTIDE SEQUENCE [LARGE SCALE GENOMIC DNA]</scope>
    <source>
        <strain evidence="6">SCGC-AAA261O19</strain>
    </source>
</reference>
<dbReference type="PANTHER" id="PTHR43075:SF1">
    <property type="entry name" value="FORMATE LYASE ACTIVATING ENZYME, PUTATIVE (AFU_ORTHOLOGUE AFUA_2G15630)-RELATED"/>
    <property type="match status" value="1"/>
</dbReference>
<feature type="domain" description="Radical SAM core" evidence="5">
    <location>
        <begin position="8"/>
        <end position="164"/>
    </location>
</feature>
<accession>A0A133VA66</accession>
<dbReference type="InterPro" id="IPR007197">
    <property type="entry name" value="rSAM"/>
</dbReference>
<evidence type="ECO:0000313" key="7">
    <source>
        <dbReference type="Proteomes" id="UP000070076"/>
    </source>
</evidence>
<dbReference type="GO" id="GO:0046872">
    <property type="term" value="F:metal ion binding"/>
    <property type="evidence" value="ECO:0007669"/>
    <property type="project" value="UniProtKB-KW"/>
</dbReference>
<feature type="non-terminal residue" evidence="6">
    <location>
        <position position="1"/>
    </location>
</feature>
<evidence type="ECO:0000256" key="1">
    <source>
        <dbReference type="ARBA" id="ARBA00022691"/>
    </source>
</evidence>
<dbReference type="InterPro" id="IPR013785">
    <property type="entry name" value="Aldolase_TIM"/>
</dbReference>
<dbReference type="SFLD" id="SFLDS00029">
    <property type="entry name" value="Radical_SAM"/>
    <property type="match status" value="1"/>
</dbReference>
<dbReference type="InterPro" id="IPR058240">
    <property type="entry name" value="rSAM_sf"/>
</dbReference>
<sequence length="219" mass="24853">ELVPSYTIFFSGCPFKCQFCQNWDISQNPQNGVEVSPQTLASSASTGRREGARNVNWVGGDPIPNLHNILAALNNCKVNIPSVWNSDMYLTIEGMKLLFGTQDIYLTDLKYGNNDCALKYSKIPNYWEIVPRNHRLAAADAELIIRHLVLPGHVECCTRPILEWIVDNLGSMTRVNLMNQYRVCYRANEYEEINRPITAEEFKKAKEIAQEVGLENVIT</sequence>
<keyword evidence="7" id="KW-1185">Reference proteome</keyword>
<evidence type="ECO:0000256" key="3">
    <source>
        <dbReference type="ARBA" id="ARBA00023004"/>
    </source>
</evidence>